<feature type="domain" description="NAD-dependent epimerase/dehydratase" evidence="1">
    <location>
        <begin position="4"/>
        <end position="155"/>
    </location>
</feature>
<comment type="caution">
    <text evidence="2">The sequence shown here is derived from an EMBL/GenBank/DDBJ whole genome shotgun (WGS) entry which is preliminary data.</text>
</comment>
<dbReference type="EMBL" id="FTNE01000041">
    <property type="protein sequence ID" value="SIR50037.1"/>
    <property type="molecule type" value="Genomic_DNA"/>
</dbReference>
<protein>
    <submittedName>
        <fullName evidence="2">UDP-glucose 4-epimerase</fullName>
    </submittedName>
</protein>
<sequence length="254" mass="26834">MRGVAAVVHAAGLAHRTGVDPTAMASANVTAARRVAEIAASRGVPRFVLVSSAAVFGKSRPDPFSESSIVGPDDPYARSKLDGERAVRDALAGSATSLVIIRPCAVVGPGCAGNIPRLIQLIESRWPLPFGRIRNKRSFIDVDDLAALIGRTINAKEVPDILIAAHEQPISTPDLIRALMRGLSRRRALLPVPERVLQAGATAAGKASLWQSFAGSFQADVSLTARTLGYRAPTSVENALQRTAAAIRYNNTAD</sequence>
<dbReference type="GO" id="GO:0005737">
    <property type="term" value="C:cytoplasm"/>
    <property type="evidence" value="ECO:0007669"/>
    <property type="project" value="TreeGrafter"/>
</dbReference>
<dbReference type="InterPro" id="IPR036291">
    <property type="entry name" value="NAD(P)-bd_dom_sf"/>
</dbReference>
<name>A0A8G2CNU5_ACIRU</name>
<evidence type="ECO:0000313" key="2">
    <source>
        <dbReference type="EMBL" id="SIR50037.1"/>
    </source>
</evidence>
<dbReference type="InterPro" id="IPR001509">
    <property type="entry name" value="Epimerase_deHydtase"/>
</dbReference>
<evidence type="ECO:0000259" key="1">
    <source>
        <dbReference type="Pfam" id="PF01370"/>
    </source>
</evidence>
<reference evidence="2 3" key="1">
    <citation type="submission" date="2017-01" db="EMBL/GenBank/DDBJ databases">
        <authorList>
            <person name="Varghese N."/>
            <person name="Submissions S."/>
        </authorList>
    </citation>
    <scope>NUCLEOTIDE SEQUENCE [LARGE SCALE GENOMIC DNA]</scope>
    <source>
        <strain evidence="2 3">ATCC 35905</strain>
    </source>
</reference>
<dbReference type="Gene3D" id="3.40.50.720">
    <property type="entry name" value="NAD(P)-binding Rossmann-like Domain"/>
    <property type="match status" value="1"/>
</dbReference>
<dbReference type="GO" id="GO:0004029">
    <property type="term" value="F:aldehyde dehydrogenase (NAD+) activity"/>
    <property type="evidence" value="ECO:0007669"/>
    <property type="project" value="TreeGrafter"/>
</dbReference>
<dbReference type="InterPro" id="IPR051783">
    <property type="entry name" value="NAD(P)-dependent_oxidoreduct"/>
</dbReference>
<dbReference type="Proteomes" id="UP000186308">
    <property type="component" value="Unassembled WGS sequence"/>
</dbReference>
<proteinExistence type="predicted"/>
<dbReference type="SUPFAM" id="SSF51735">
    <property type="entry name" value="NAD(P)-binding Rossmann-fold domains"/>
    <property type="match status" value="1"/>
</dbReference>
<organism evidence="2 3">
    <name type="scientific">Acidiphilium rubrum</name>
    <dbReference type="NCBI Taxonomy" id="526"/>
    <lineage>
        <taxon>Bacteria</taxon>
        <taxon>Pseudomonadati</taxon>
        <taxon>Pseudomonadota</taxon>
        <taxon>Alphaproteobacteria</taxon>
        <taxon>Acetobacterales</taxon>
        <taxon>Acidocellaceae</taxon>
        <taxon>Acidiphilium</taxon>
    </lineage>
</organism>
<dbReference type="AlphaFoldDB" id="A0A8G2CNU5"/>
<gene>
    <name evidence="2" type="ORF">SAMN05421828_14112</name>
</gene>
<dbReference type="PANTHER" id="PTHR48079:SF6">
    <property type="entry name" value="NAD(P)-BINDING DOMAIN-CONTAINING PROTEIN-RELATED"/>
    <property type="match status" value="1"/>
</dbReference>
<evidence type="ECO:0000313" key="3">
    <source>
        <dbReference type="Proteomes" id="UP000186308"/>
    </source>
</evidence>
<keyword evidence="3" id="KW-1185">Reference proteome</keyword>
<dbReference type="Pfam" id="PF01370">
    <property type="entry name" value="Epimerase"/>
    <property type="match status" value="1"/>
</dbReference>
<accession>A0A8G2CNU5</accession>
<dbReference type="PANTHER" id="PTHR48079">
    <property type="entry name" value="PROTEIN YEEZ"/>
    <property type="match status" value="1"/>
</dbReference>